<dbReference type="OrthoDB" id="5499642at2"/>
<name>A0A328C7A6_9DELT</name>
<gene>
    <name evidence="1" type="ORF">DL240_08660</name>
</gene>
<reference evidence="1 2" key="1">
    <citation type="submission" date="2018-05" db="EMBL/GenBank/DDBJ databases">
        <title>Lujinxingia marina gen. nov. sp. nov., a new facultative anaerobic member of the class Deltaproteobacteria, and proposal of Lujinxingaceae fam. nov.</title>
        <authorList>
            <person name="Li C.-M."/>
        </authorList>
    </citation>
    <scope>NUCLEOTIDE SEQUENCE [LARGE SCALE GENOMIC DNA]</scope>
    <source>
        <strain evidence="1 2">B210</strain>
    </source>
</reference>
<comment type="caution">
    <text evidence="1">The sequence shown here is derived from an EMBL/GenBank/DDBJ whole genome shotgun (WGS) entry which is preliminary data.</text>
</comment>
<dbReference type="AlphaFoldDB" id="A0A328C7A6"/>
<evidence type="ECO:0008006" key="3">
    <source>
        <dbReference type="Google" id="ProtNLM"/>
    </source>
</evidence>
<dbReference type="RefSeq" id="WP_111729480.1">
    <property type="nucleotide sequence ID" value="NZ_QHKO01000003.1"/>
</dbReference>
<dbReference type="Proteomes" id="UP000249169">
    <property type="component" value="Unassembled WGS sequence"/>
</dbReference>
<evidence type="ECO:0000313" key="2">
    <source>
        <dbReference type="Proteomes" id="UP000249169"/>
    </source>
</evidence>
<evidence type="ECO:0000313" key="1">
    <source>
        <dbReference type="EMBL" id="RAL22952.1"/>
    </source>
</evidence>
<protein>
    <recommendedName>
        <fullName evidence="3">DAGKc domain-containing protein</fullName>
    </recommendedName>
</protein>
<dbReference type="EMBL" id="QHKO01000003">
    <property type="protein sequence ID" value="RAL22952.1"/>
    <property type="molecule type" value="Genomic_DNA"/>
</dbReference>
<keyword evidence="2" id="KW-1185">Reference proteome</keyword>
<proteinExistence type="predicted"/>
<accession>A0A328C7A6</accession>
<sequence length="311" mass="32429">MVETSVAVLSGGFFLDDARAHFGAERVSLLADDLQEVAAQLGELVEQGVQVAVIYGDDVLLGRVVSACLREVELAASGLRLWPCAPAGVSTVADAIGAALKPGRAARLLEQAAGWQAEMVPTLKVSASTEAGALYGFSFGAGWVYRAQQARKQSQQGASELVSAMVGLASDTLRETQGTDVAARMRVDQSVVEMHQGSVVATTLGRTWFGLRHGGPGPAVWPHIPTRALVRQGLKPELLEAVGEGAGKPRELGSLVLDAPAGWTLDGALHAPDPGCALRVSPGPKVALVRPPGRIGKWVSRVLDATAPDAR</sequence>
<organism evidence="1 2">
    <name type="scientific">Lujinxingia litoralis</name>
    <dbReference type="NCBI Taxonomy" id="2211119"/>
    <lineage>
        <taxon>Bacteria</taxon>
        <taxon>Deltaproteobacteria</taxon>
        <taxon>Bradymonadales</taxon>
        <taxon>Lujinxingiaceae</taxon>
        <taxon>Lujinxingia</taxon>
    </lineage>
</organism>